<keyword evidence="2" id="KW-0472">Membrane</keyword>
<keyword evidence="2" id="KW-1133">Transmembrane helix</keyword>
<evidence type="ECO:0000256" key="1">
    <source>
        <dbReference type="SAM" id="MobiDB-lite"/>
    </source>
</evidence>
<evidence type="ECO:0000313" key="3">
    <source>
        <dbReference type="Ensembl" id="ENSRROP00000013575.1"/>
    </source>
</evidence>
<dbReference type="AlphaFoldDB" id="A0A2K6PAM6"/>
<keyword evidence="4" id="KW-1185">Reference proteome</keyword>
<feature type="compositionally biased region" description="Acidic residues" evidence="1">
    <location>
        <begin position="285"/>
        <end position="295"/>
    </location>
</feature>
<name>A0A2K6PAM6_RHIRO</name>
<evidence type="ECO:0000313" key="4">
    <source>
        <dbReference type="Proteomes" id="UP000233200"/>
    </source>
</evidence>
<accession>A0A2K6PAM6</accession>
<reference evidence="3" key="1">
    <citation type="submission" date="2025-08" db="UniProtKB">
        <authorList>
            <consortium name="Ensembl"/>
        </authorList>
    </citation>
    <scope>IDENTIFICATION</scope>
</reference>
<organism evidence="3 4">
    <name type="scientific">Rhinopithecus roxellana</name>
    <name type="common">Golden snub-nosed monkey</name>
    <name type="synonym">Pygathrix roxellana</name>
    <dbReference type="NCBI Taxonomy" id="61622"/>
    <lineage>
        <taxon>Eukaryota</taxon>
        <taxon>Metazoa</taxon>
        <taxon>Chordata</taxon>
        <taxon>Craniata</taxon>
        <taxon>Vertebrata</taxon>
        <taxon>Euteleostomi</taxon>
        <taxon>Mammalia</taxon>
        <taxon>Eutheria</taxon>
        <taxon>Euarchontoglires</taxon>
        <taxon>Primates</taxon>
        <taxon>Haplorrhini</taxon>
        <taxon>Catarrhini</taxon>
        <taxon>Cercopithecidae</taxon>
        <taxon>Colobinae</taxon>
        <taxon>Rhinopithecus</taxon>
    </lineage>
</organism>
<dbReference type="GeneTree" id="ENSGT00940000161608"/>
<sequence length="295" mass="32371">MKMRGLYSLQVGSSPGGLGAGRACPLPGGAAALETQAGREKHRHVLHAGQTHPGQAPRLSTDRRVHWWFFFSTVASATAGMLCLITILLYILVQYFVNPGVLRTDPNYEDVKNTNTWLLFLPLFPVQVQTLIVVIIGMVVLLLDLLGLVQLGQLLIFHIYLKAKKMTTFEYLIKTRKEESSEHQAARKDPHVQMEEGFLQQRDGALGSSTQGAKVKSSLLICKSPCHFCTSVNPDGDSILPALTSRPDPDPDPTSFKARNSLQIYRRPCPFSSTVHPEGGSTAQEADDEPSPSPL</sequence>
<feature type="transmembrane region" description="Helical" evidence="2">
    <location>
        <begin position="131"/>
        <end position="157"/>
    </location>
</feature>
<feature type="transmembrane region" description="Helical" evidence="2">
    <location>
        <begin position="67"/>
        <end position="93"/>
    </location>
</feature>
<proteinExistence type="predicted"/>
<feature type="region of interest" description="Disordered" evidence="1">
    <location>
        <begin position="240"/>
        <end position="295"/>
    </location>
</feature>
<reference evidence="3" key="2">
    <citation type="submission" date="2025-09" db="UniProtKB">
        <authorList>
            <consortium name="Ensembl"/>
        </authorList>
    </citation>
    <scope>IDENTIFICATION</scope>
</reference>
<protein>
    <submittedName>
        <fullName evidence="3">Uncharacterized protein</fullName>
    </submittedName>
</protein>
<keyword evidence="2" id="KW-0812">Transmembrane</keyword>
<evidence type="ECO:0000256" key="2">
    <source>
        <dbReference type="SAM" id="Phobius"/>
    </source>
</evidence>
<dbReference type="STRING" id="61622.ENSRROP00000013575"/>
<dbReference type="Ensembl" id="ENSRROT00000037700.1">
    <property type="protein sequence ID" value="ENSRROP00000013575.1"/>
    <property type="gene ID" value="ENSRROG00000031026.1"/>
</dbReference>
<dbReference type="Proteomes" id="UP000233200">
    <property type="component" value="Unplaced"/>
</dbReference>